<dbReference type="EMBL" id="CP062229">
    <property type="protein sequence ID" value="UVC13305.1"/>
    <property type="molecule type" value="Genomic_DNA"/>
</dbReference>
<gene>
    <name evidence="1" type="ORF">IHQ72_21500</name>
</gene>
<sequence length="65" mass="6591">MKKCRLRHVFVAMSDLAAAGKVTGMALAEALRGDAAKLAYGNSCSKGSLSCKASTKGACTSSNGH</sequence>
<name>A0ABY5QQ49_9HYPH</name>
<evidence type="ECO:0000313" key="1">
    <source>
        <dbReference type="EMBL" id="UVC13305.1"/>
    </source>
</evidence>
<protein>
    <submittedName>
        <fullName evidence="1">Uncharacterized protein</fullName>
    </submittedName>
</protein>
<accession>A0ABY5QQ49</accession>
<keyword evidence="2" id="KW-1185">Reference proteome</keyword>
<dbReference type="RefSeq" id="WP_258117127.1">
    <property type="nucleotide sequence ID" value="NZ_CP062229.1"/>
</dbReference>
<evidence type="ECO:0000313" key="2">
    <source>
        <dbReference type="Proteomes" id="UP001058098"/>
    </source>
</evidence>
<dbReference type="Proteomes" id="UP001058098">
    <property type="component" value="Chromosome"/>
</dbReference>
<reference evidence="1" key="1">
    <citation type="submission" date="2020-09" db="EMBL/GenBank/DDBJ databases">
        <title>Rhizobia associated with sainfoin plants.</title>
        <authorList>
            <person name="Asharfi S."/>
            <person name="Kuzmanovic N."/>
            <person name="Bunk B."/>
            <person name="Sproeer C."/>
            <person name="Becker M."/>
            <person name="Thuenen T."/>
        </authorList>
    </citation>
    <scope>NUCLEOTIDE SEQUENCE</scope>
    <source>
        <strain evidence="1">OM4</strain>
    </source>
</reference>
<organism evidence="1 2">
    <name type="scientific">Mesorhizobium onobrychidis</name>
    <dbReference type="NCBI Taxonomy" id="2775404"/>
    <lineage>
        <taxon>Bacteria</taxon>
        <taxon>Pseudomonadati</taxon>
        <taxon>Pseudomonadota</taxon>
        <taxon>Alphaproteobacteria</taxon>
        <taxon>Hyphomicrobiales</taxon>
        <taxon>Phyllobacteriaceae</taxon>
        <taxon>Mesorhizobium</taxon>
    </lineage>
</organism>
<proteinExistence type="predicted"/>